<comment type="caution">
    <text evidence="7">The sequence shown here is derived from an EMBL/GenBank/DDBJ whole genome shotgun (WGS) entry which is preliminary data.</text>
</comment>
<keyword evidence="2" id="KW-0285">Flavoprotein</keyword>
<accession>A0A367CEN0</accession>
<evidence type="ECO:0000256" key="3">
    <source>
        <dbReference type="ARBA" id="ARBA00022827"/>
    </source>
</evidence>
<keyword evidence="5" id="KW-0676">Redox-active center</keyword>
<evidence type="ECO:0000256" key="2">
    <source>
        <dbReference type="ARBA" id="ARBA00022630"/>
    </source>
</evidence>
<keyword evidence="4" id="KW-0560">Oxidoreductase</keyword>
<dbReference type="EMBL" id="LEPB01000004">
    <property type="protein sequence ID" value="RCA11095.1"/>
    <property type="molecule type" value="Genomic_DNA"/>
</dbReference>
<dbReference type="PANTHER" id="PTHR43429:SF1">
    <property type="entry name" value="NAD(P)H SULFUR OXIDOREDUCTASE (COA-DEPENDENT)"/>
    <property type="match status" value="1"/>
</dbReference>
<evidence type="ECO:0000259" key="6">
    <source>
        <dbReference type="Pfam" id="PF07992"/>
    </source>
</evidence>
<dbReference type="RefSeq" id="WP_258547488.1">
    <property type="nucleotide sequence ID" value="NZ_LEPB01000004.1"/>
</dbReference>
<evidence type="ECO:0000313" key="8">
    <source>
        <dbReference type="Proteomes" id="UP000252797"/>
    </source>
</evidence>
<gene>
    <name evidence="7" type="ORF">EA71_01850</name>
</gene>
<dbReference type="PRINTS" id="PR00368">
    <property type="entry name" value="FADPNR"/>
</dbReference>
<dbReference type="GO" id="GO:0016491">
    <property type="term" value="F:oxidoreductase activity"/>
    <property type="evidence" value="ECO:0007669"/>
    <property type="project" value="UniProtKB-KW"/>
</dbReference>
<comment type="cofactor">
    <cofactor evidence="1">
        <name>FAD</name>
        <dbReference type="ChEBI" id="CHEBI:57692"/>
    </cofactor>
</comment>
<protein>
    <recommendedName>
        <fullName evidence="6">FAD/NAD(P)-binding domain-containing protein</fullName>
    </recommendedName>
</protein>
<feature type="domain" description="FAD/NAD(P)-binding" evidence="6">
    <location>
        <begin position="1"/>
        <end position="304"/>
    </location>
</feature>
<organism evidence="7 8">
    <name type="scientific">Enterococcus durans</name>
    <dbReference type="NCBI Taxonomy" id="53345"/>
    <lineage>
        <taxon>Bacteria</taxon>
        <taxon>Bacillati</taxon>
        <taxon>Bacillota</taxon>
        <taxon>Bacilli</taxon>
        <taxon>Lactobacillales</taxon>
        <taxon>Enterococcaceae</taxon>
        <taxon>Enterococcus</taxon>
    </lineage>
</organism>
<dbReference type="InterPro" id="IPR036188">
    <property type="entry name" value="FAD/NAD-bd_sf"/>
</dbReference>
<dbReference type="InterPro" id="IPR023753">
    <property type="entry name" value="FAD/NAD-binding_dom"/>
</dbReference>
<dbReference type="Gene3D" id="3.50.50.60">
    <property type="entry name" value="FAD/NAD(P)-binding domain"/>
    <property type="match status" value="2"/>
</dbReference>
<dbReference type="Pfam" id="PF07992">
    <property type="entry name" value="Pyr_redox_2"/>
    <property type="match status" value="1"/>
</dbReference>
<evidence type="ECO:0000256" key="4">
    <source>
        <dbReference type="ARBA" id="ARBA00023002"/>
    </source>
</evidence>
<dbReference type="Proteomes" id="UP000252797">
    <property type="component" value="Unassembled WGS sequence"/>
</dbReference>
<dbReference type="AlphaFoldDB" id="A0A367CEN0"/>
<dbReference type="InterPro" id="IPR050260">
    <property type="entry name" value="FAD-bd_OxRdtase"/>
</dbReference>
<evidence type="ECO:0000256" key="1">
    <source>
        <dbReference type="ARBA" id="ARBA00001974"/>
    </source>
</evidence>
<sequence>MKIVIIGGIAAGMSAAAKAKRLDPSTEIIVIEQEEYVSFGACGLPYYLGEEFSDENEMFARTPEQIERLGIRLLLKHKVQALDSEKKRVLVEDLATNERFYEKYDRLMLAVGASPLLPAIVGSDSKDVYTATKLSEINRFKQALPSYRKITIVGGGFIGLELADQLVKTGNEVHIIETKTELMNRTFDQEFSEKIAEAIQEKGVNLHLGESVVAIEQQGGRVHAIQTSKQRYETDAVLFAIGFAPNTGFLDGQLDCLENGAIRIDTYGRTSQKDIFAAGDCASIPHRLLGDVYLPLATTANKMGRIVGSISVVRR</sequence>
<evidence type="ECO:0000256" key="5">
    <source>
        <dbReference type="ARBA" id="ARBA00023284"/>
    </source>
</evidence>
<dbReference type="PRINTS" id="PR00411">
    <property type="entry name" value="PNDRDTASEI"/>
</dbReference>
<keyword evidence="3" id="KW-0274">FAD</keyword>
<name>A0A367CEN0_9ENTE</name>
<proteinExistence type="predicted"/>
<dbReference type="SUPFAM" id="SSF51905">
    <property type="entry name" value="FAD/NAD(P)-binding domain"/>
    <property type="match status" value="1"/>
</dbReference>
<evidence type="ECO:0000313" key="7">
    <source>
        <dbReference type="EMBL" id="RCA11095.1"/>
    </source>
</evidence>
<dbReference type="PANTHER" id="PTHR43429">
    <property type="entry name" value="PYRIDINE NUCLEOTIDE-DISULFIDE OXIDOREDUCTASE DOMAIN-CONTAINING"/>
    <property type="match status" value="1"/>
</dbReference>
<reference evidence="7 8" key="1">
    <citation type="submission" date="2015-06" db="EMBL/GenBank/DDBJ databases">
        <title>The Genome Sequence of Enterococcus durans 4EA1.</title>
        <authorList>
            <consortium name="The Broad Institute Genomics Platform"/>
            <consortium name="The Broad Institute Genome Sequencing Center for Infectious Disease"/>
            <person name="Earl A.M."/>
            <person name="Van Tyne D."/>
            <person name="Lebreton F."/>
            <person name="Saavedra J.T."/>
            <person name="Gilmore M.S."/>
            <person name="Manson Mcguire A."/>
            <person name="Clock S."/>
            <person name="Crupain M."/>
            <person name="Rangan U."/>
            <person name="Young S."/>
            <person name="Abouelleil A."/>
            <person name="Cao P."/>
            <person name="Chapman S.B."/>
            <person name="Griggs A."/>
            <person name="Priest M."/>
            <person name="Shea T."/>
            <person name="Wortman J."/>
            <person name="Nusbaum C."/>
            <person name="Birren B."/>
        </authorList>
    </citation>
    <scope>NUCLEOTIDE SEQUENCE [LARGE SCALE GENOMIC DNA]</scope>
    <source>
        <strain evidence="7 8">4EA1</strain>
    </source>
</reference>